<evidence type="ECO:0008006" key="4">
    <source>
        <dbReference type="Google" id="ProtNLM"/>
    </source>
</evidence>
<accession>A0A916WVQ0</accession>
<dbReference type="PANTHER" id="PTHR35813:SF1">
    <property type="entry name" value="INNER MEMBRANE PROTEIN YBAN"/>
    <property type="match status" value="1"/>
</dbReference>
<dbReference type="Proteomes" id="UP000623067">
    <property type="component" value="Unassembled WGS sequence"/>
</dbReference>
<dbReference type="GO" id="GO:0005886">
    <property type="term" value="C:plasma membrane"/>
    <property type="evidence" value="ECO:0007669"/>
    <property type="project" value="TreeGrafter"/>
</dbReference>
<dbReference type="Pfam" id="PF04304">
    <property type="entry name" value="DUF454"/>
    <property type="match status" value="1"/>
</dbReference>
<evidence type="ECO:0000256" key="1">
    <source>
        <dbReference type="SAM" id="Phobius"/>
    </source>
</evidence>
<proteinExistence type="predicted"/>
<name>A0A916WVQ0_9SPHN</name>
<feature type="transmembrane region" description="Helical" evidence="1">
    <location>
        <begin position="102"/>
        <end position="120"/>
    </location>
</feature>
<evidence type="ECO:0000313" key="3">
    <source>
        <dbReference type="Proteomes" id="UP000623067"/>
    </source>
</evidence>
<dbReference type="RefSeq" id="WP_188659288.1">
    <property type="nucleotide sequence ID" value="NZ_BMIH01000003.1"/>
</dbReference>
<evidence type="ECO:0000313" key="2">
    <source>
        <dbReference type="EMBL" id="GGB36304.1"/>
    </source>
</evidence>
<reference evidence="2" key="1">
    <citation type="journal article" date="2014" name="Int. J. Syst. Evol. Microbiol.">
        <title>Complete genome sequence of Corynebacterium casei LMG S-19264T (=DSM 44701T), isolated from a smear-ripened cheese.</title>
        <authorList>
            <consortium name="US DOE Joint Genome Institute (JGI-PGF)"/>
            <person name="Walter F."/>
            <person name="Albersmeier A."/>
            <person name="Kalinowski J."/>
            <person name="Ruckert C."/>
        </authorList>
    </citation>
    <scope>NUCLEOTIDE SEQUENCE</scope>
    <source>
        <strain evidence="2">CGMCC 1.15330</strain>
    </source>
</reference>
<dbReference type="PANTHER" id="PTHR35813">
    <property type="entry name" value="INNER MEMBRANE PROTEIN YBAN"/>
    <property type="match status" value="1"/>
</dbReference>
<reference evidence="2" key="2">
    <citation type="submission" date="2020-09" db="EMBL/GenBank/DDBJ databases">
        <authorList>
            <person name="Sun Q."/>
            <person name="Zhou Y."/>
        </authorList>
    </citation>
    <scope>NUCLEOTIDE SEQUENCE</scope>
    <source>
        <strain evidence="2">CGMCC 1.15330</strain>
    </source>
</reference>
<organism evidence="2 3">
    <name type="scientific">Sphingomonas metalli</name>
    <dbReference type="NCBI Taxonomy" id="1779358"/>
    <lineage>
        <taxon>Bacteria</taxon>
        <taxon>Pseudomonadati</taxon>
        <taxon>Pseudomonadota</taxon>
        <taxon>Alphaproteobacteria</taxon>
        <taxon>Sphingomonadales</taxon>
        <taxon>Sphingomonadaceae</taxon>
        <taxon>Sphingomonas</taxon>
    </lineage>
</organism>
<keyword evidence="1" id="KW-1133">Transmembrane helix</keyword>
<dbReference type="AlphaFoldDB" id="A0A916WVQ0"/>
<keyword evidence="1" id="KW-0812">Transmembrane</keyword>
<sequence length="131" mass="14480">MAEGRVWRRLLWAAAGWACVGLAIIGALLPLMPTTIFLILAAGCFSRSSPRLERWLLAHRRFGPLILGWRRERVIPPRAKAMACGGMAAGLGLIAWRTWPLLWPSLAAAIPIGLCALYVLRQRSHSSQVEE</sequence>
<dbReference type="PIRSF" id="PIRSF016789">
    <property type="entry name" value="DUF454"/>
    <property type="match status" value="1"/>
</dbReference>
<protein>
    <recommendedName>
        <fullName evidence="4">DUF454 domain-containing protein</fullName>
    </recommendedName>
</protein>
<keyword evidence="1" id="KW-0472">Membrane</keyword>
<feature type="transmembrane region" description="Helical" evidence="1">
    <location>
        <begin position="12"/>
        <end position="45"/>
    </location>
</feature>
<gene>
    <name evidence="2" type="ORF">GCM10011380_27100</name>
</gene>
<comment type="caution">
    <text evidence="2">The sequence shown here is derived from an EMBL/GenBank/DDBJ whole genome shotgun (WGS) entry which is preliminary data.</text>
</comment>
<dbReference type="EMBL" id="BMIH01000003">
    <property type="protein sequence ID" value="GGB36304.1"/>
    <property type="molecule type" value="Genomic_DNA"/>
</dbReference>
<dbReference type="InterPro" id="IPR007401">
    <property type="entry name" value="DUF454"/>
</dbReference>
<keyword evidence="3" id="KW-1185">Reference proteome</keyword>